<organism evidence="1 2">
    <name type="scientific">Solea senegalensis</name>
    <name type="common">Senegalese sole</name>
    <dbReference type="NCBI Taxonomy" id="28829"/>
    <lineage>
        <taxon>Eukaryota</taxon>
        <taxon>Metazoa</taxon>
        <taxon>Chordata</taxon>
        <taxon>Craniata</taxon>
        <taxon>Vertebrata</taxon>
        <taxon>Euteleostomi</taxon>
        <taxon>Actinopterygii</taxon>
        <taxon>Neopterygii</taxon>
        <taxon>Teleostei</taxon>
        <taxon>Neoteleostei</taxon>
        <taxon>Acanthomorphata</taxon>
        <taxon>Carangaria</taxon>
        <taxon>Pleuronectiformes</taxon>
        <taxon>Pleuronectoidei</taxon>
        <taxon>Soleidae</taxon>
        <taxon>Solea</taxon>
    </lineage>
</organism>
<evidence type="ECO:0000313" key="2">
    <source>
        <dbReference type="Proteomes" id="UP000693946"/>
    </source>
</evidence>
<gene>
    <name evidence="1" type="ORF">JOB18_029640</name>
</gene>
<comment type="caution">
    <text evidence="1">The sequence shown here is derived from an EMBL/GenBank/DDBJ whole genome shotgun (WGS) entry which is preliminary data.</text>
</comment>
<dbReference type="EMBL" id="JAGKHQ010000005">
    <property type="protein sequence ID" value="KAG7516347.1"/>
    <property type="molecule type" value="Genomic_DNA"/>
</dbReference>
<evidence type="ECO:0000313" key="1">
    <source>
        <dbReference type="EMBL" id="KAG7516347.1"/>
    </source>
</evidence>
<dbReference type="AlphaFoldDB" id="A0AAV6SI17"/>
<accession>A0AAV6SI17</accession>
<dbReference type="Proteomes" id="UP000693946">
    <property type="component" value="Linkage Group LG13"/>
</dbReference>
<sequence>MVIKQFKKEKEKTNHLLPPLPPFNVVPPLSRVAPFIYSAHKLTIDKNVQFDSGELMRSVNNVAAVCFD</sequence>
<reference evidence="1 2" key="1">
    <citation type="journal article" date="2021" name="Sci. Rep.">
        <title>Chromosome anchoring in Senegalese sole (Solea senegalensis) reveals sex-associated markers and genome rearrangements in flatfish.</title>
        <authorList>
            <person name="Guerrero-Cozar I."/>
            <person name="Gomez-Garrido J."/>
            <person name="Berbel C."/>
            <person name="Martinez-Blanch J.F."/>
            <person name="Alioto T."/>
            <person name="Claros M.G."/>
            <person name="Gagnaire P.A."/>
            <person name="Manchado M."/>
        </authorList>
    </citation>
    <scope>NUCLEOTIDE SEQUENCE [LARGE SCALE GENOMIC DNA]</scope>
    <source>
        <strain evidence="1">Sse05_10M</strain>
    </source>
</reference>
<keyword evidence="2" id="KW-1185">Reference proteome</keyword>
<protein>
    <submittedName>
        <fullName evidence="1">Uncharacterized protein</fullName>
    </submittedName>
</protein>
<proteinExistence type="predicted"/>
<name>A0AAV6SI17_SOLSE</name>